<name>A0ACA9LDG2_9GLOM</name>
<dbReference type="EMBL" id="CAJVPM010005125">
    <property type="protein sequence ID" value="CAG8520846.1"/>
    <property type="molecule type" value="Genomic_DNA"/>
</dbReference>
<dbReference type="Proteomes" id="UP000789860">
    <property type="component" value="Unassembled WGS sequence"/>
</dbReference>
<comment type="caution">
    <text evidence="1">The sequence shown here is derived from an EMBL/GenBank/DDBJ whole genome shotgun (WGS) entry which is preliminary data.</text>
</comment>
<reference evidence="1" key="1">
    <citation type="submission" date="2021-06" db="EMBL/GenBank/DDBJ databases">
        <authorList>
            <person name="Kallberg Y."/>
            <person name="Tangrot J."/>
            <person name="Rosling A."/>
        </authorList>
    </citation>
    <scope>NUCLEOTIDE SEQUENCE</scope>
    <source>
        <strain evidence="1">AU212A</strain>
    </source>
</reference>
<sequence length="315" mass="37106">HEYSERLEKYLMNECGIKKYDFSKFIELRVIGEGGSAIMYSAKFQDETYALKSLRTNLHIPEKSLKKFIREYKCFNDVKQNHDNIVNFYGIARERPELIEISHELERLSTEKSVEFIRNDLKDHYEYTNNNSKKARSRLKKGDVSVEGTTTQKKYTIDETIKECQIKIYNCDEFEISDGEKAYWKSRKVMVTLNDLDVDIHESINEDTQEICETLQQEQNRLSIQPTTQETSESNSKSCLIKTEQFELICKWIEQVSRGILYRNVIDITKYRSKVGSSRVDYGPCFRDLRMVNNFKSDCECIRLIGKSKNRFSVE</sequence>
<accession>A0ACA9LDG2</accession>
<gene>
    <name evidence="1" type="ORF">SCALOS_LOCUS4063</name>
</gene>
<keyword evidence="2" id="KW-1185">Reference proteome</keyword>
<feature type="non-terminal residue" evidence="1">
    <location>
        <position position="1"/>
    </location>
</feature>
<protein>
    <submittedName>
        <fullName evidence="1">2197_t:CDS:1</fullName>
    </submittedName>
</protein>
<feature type="non-terminal residue" evidence="1">
    <location>
        <position position="315"/>
    </location>
</feature>
<evidence type="ECO:0000313" key="1">
    <source>
        <dbReference type="EMBL" id="CAG8520846.1"/>
    </source>
</evidence>
<evidence type="ECO:0000313" key="2">
    <source>
        <dbReference type="Proteomes" id="UP000789860"/>
    </source>
</evidence>
<organism evidence="1 2">
    <name type="scientific">Scutellospora calospora</name>
    <dbReference type="NCBI Taxonomy" id="85575"/>
    <lineage>
        <taxon>Eukaryota</taxon>
        <taxon>Fungi</taxon>
        <taxon>Fungi incertae sedis</taxon>
        <taxon>Mucoromycota</taxon>
        <taxon>Glomeromycotina</taxon>
        <taxon>Glomeromycetes</taxon>
        <taxon>Diversisporales</taxon>
        <taxon>Gigasporaceae</taxon>
        <taxon>Scutellospora</taxon>
    </lineage>
</organism>
<proteinExistence type="predicted"/>